<dbReference type="NCBIfam" id="NF006870">
    <property type="entry name" value="PRK09364.1"/>
    <property type="match status" value="1"/>
</dbReference>
<dbReference type="InterPro" id="IPR010505">
    <property type="entry name" value="MoaA_twitch"/>
</dbReference>
<dbReference type="InterPro" id="IPR058240">
    <property type="entry name" value="rSAM_sf"/>
</dbReference>
<comment type="pathway">
    <text evidence="3">Cofactor biosynthesis; molybdopterin biosynthesis.</text>
</comment>
<evidence type="ECO:0000256" key="6">
    <source>
        <dbReference type="ARBA" id="ARBA00022485"/>
    </source>
</evidence>
<dbReference type="CDD" id="cd21117">
    <property type="entry name" value="Twitch_MoaA"/>
    <property type="match status" value="1"/>
</dbReference>
<comment type="cofactor">
    <cofactor evidence="2">
        <name>[4Fe-4S] cluster</name>
        <dbReference type="ChEBI" id="CHEBI:49883"/>
    </cofactor>
</comment>
<keyword evidence="7" id="KW-0949">S-adenosyl-L-methionine</keyword>
<dbReference type="GO" id="GO:0005525">
    <property type="term" value="F:GTP binding"/>
    <property type="evidence" value="ECO:0007669"/>
    <property type="project" value="UniProtKB-KW"/>
</dbReference>
<protein>
    <submittedName>
        <fullName evidence="18">Molybdenum cofactor biosynthesis protein 1</fullName>
    </submittedName>
</protein>
<dbReference type="PROSITE" id="PS51918">
    <property type="entry name" value="RADICAL_SAM"/>
    <property type="match status" value="1"/>
</dbReference>
<dbReference type="CDD" id="cd01335">
    <property type="entry name" value="Radical_SAM"/>
    <property type="match status" value="1"/>
</dbReference>
<dbReference type="NCBIfam" id="TIGR02666">
    <property type="entry name" value="moaA"/>
    <property type="match status" value="1"/>
</dbReference>
<dbReference type="OMA" id="QTVHMTS"/>
<keyword evidence="6" id="KW-0004">4Fe-4S</keyword>
<dbReference type="PANTHER" id="PTHR22960:SF0">
    <property type="entry name" value="MOLYBDENUM COFACTOR BIOSYNTHESIS PROTEIN 1"/>
    <property type="match status" value="1"/>
</dbReference>
<dbReference type="InterPro" id="IPR006638">
    <property type="entry name" value="Elp3/MiaA/NifB-like_rSAM"/>
</dbReference>
<evidence type="ECO:0000256" key="7">
    <source>
        <dbReference type="ARBA" id="ARBA00022691"/>
    </source>
</evidence>
<dbReference type="InterPro" id="IPR013785">
    <property type="entry name" value="Aldolase_TIM"/>
</dbReference>
<dbReference type="InterPro" id="IPR000385">
    <property type="entry name" value="MoaA_NifB_PqqE_Fe-S-bd_CS"/>
</dbReference>
<evidence type="ECO:0000259" key="17">
    <source>
        <dbReference type="PROSITE" id="PS51918"/>
    </source>
</evidence>
<evidence type="ECO:0000256" key="14">
    <source>
        <dbReference type="ARBA" id="ARBA00023239"/>
    </source>
</evidence>
<evidence type="ECO:0000256" key="10">
    <source>
        <dbReference type="ARBA" id="ARBA00023004"/>
    </source>
</evidence>
<dbReference type="STRING" id="48709.A0A1D2MA15"/>
<dbReference type="InterPro" id="IPR002820">
    <property type="entry name" value="Mopterin_CF_biosynth-C_dom"/>
</dbReference>
<name>A0A1D2MA15_ORCCI</name>
<accession>A0A1D2MA15</accession>
<evidence type="ECO:0000256" key="16">
    <source>
        <dbReference type="SAM" id="MobiDB-lite"/>
    </source>
</evidence>
<dbReference type="AlphaFoldDB" id="A0A1D2MA15"/>
<dbReference type="Pfam" id="PF01967">
    <property type="entry name" value="MoaC"/>
    <property type="match status" value="1"/>
</dbReference>
<evidence type="ECO:0000313" key="18">
    <source>
        <dbReference type="EMBL" id="ODM89772.1"/>
    </source>
</evidence>
<organism evidence="18 19">
    <name type="scientific">Orchesella cincta</name>
    <name type="common">Springtail</name>
    <name type="synonym">Podura cincta</name>
    <dbReference type="NCBI Taxonomy" id="48709"/>
    <lineage>
        <taxon>Eukaryota</taxon>
        <taxon>Metazoa</taxon>
        <taxon>Ecdysozoa</taxon>
        <taxon>Arthropoda</taxon>
        <taxon>Hexapoda</taxon>
        <taxon>Collembola</taxon>
        <taxon>Entomobryomorpha</taxon>
        <taxon>Entomobryoidea</taxon>
        <taxon>Orchesellidae</taxon>
        <taxon>Orchesellinae</taxon>
        <taxon>Orchesella</taxon>
    </lineage>
</organism>
<dbReference type="Pfam" id="PF06463">
    <property type="entry name" value="Mob_synth_C"/>
    <property type="match status" value="1"/>
</dbReference>
<evidence type="ECO:0000256" key="13">
    <source>
        <dbReference type="ARBA" id="ARBA00023150"/>
    </source>
</evidence>
<keyword evidence="9" id="KW-0547">Nucleotide-binding</keyword>
<keyword evidence="10" id="KW-0408">Iron</keyword>
<dbReference type="Pfam" id="PF04055">
    <property type="entry name" value="Radical_SAM"/>
    <property type="match status" value="1"/>
</dbReference>
<comment type="caution">
    <text evidence="18">The sequence shown here is derived from an EMBL/GenBank/DDBJ whole genome shotgun (WGS) entry which is preliminary data.</text>
</comment>
<keyword evidence="13" id="KW-0501">Molybdenum cofactor biosynthesis</keyword>
<dbReference type="SFLD" id="SFLDG01067">
    <property type="entry name" value="SPASM/twitch_domain_containing"/>
    <property type="match status" value="1"/>
</dbReference>
<dbReference type="InterPro" id="IPR047594">
    <property type="entry name" value="MoaC_bact/euk"/>
</dbReference>
<keyword evidence="19" id="KW-1185">Reference proteome</keyword>
<evidence type="ECO:0000313" key="19">
    <source>
        <dbReference type="Proteomes" id="UP000094527"/>
    </source>
</evidence>
<dbReference type="SUPFAM" id="SSF55040">
    <property type="entry name" value="Molybdenum cofactor biosynthesis protein C, MoaC"/>
    <property type="match status" value="1"/>
</dbReference>
<dbReference type="NCBIfam" id="TIGR00581">
    <property type="entry name" value="moaC"/>
    <property type="match status" value="1"/>
</dbReference>
<feature type="region of interest" description="Disordered" evidence="16">
    <location>
        <begin position="1"/>
        <end position="24"/>
    </location>
</feature>
<dbReference type="Gene3D" id="3.20.20.70">
    <property type="entry name" value="Aldolase class I"/>
    <property type="match status" value="1"/>
</dbReference>
<dbReference type="GO" id="GO:0006777">
    <property type="term" value="P:Mo-molybdopterin cofactor biosynthetic process"/>
    <property type="evidence" value="ECO:0007669"/>
    <property type="project" value="UniProtKB-KW"/>
</dbReference>
<evidence type="ECO:0000256" key="11">
    <source>
        <dbReference type="ARBA" id="ARBA00023014"/>
    </source>
</evidence>
<evidence type="ECO:0000256" key="8">
    <source>
        <dbReference type="ARBA" id="ARBA00022723"/>
    </source>
</evidence>
<evidence type="ECO:0000256" key="2">
    <source>
        <dbReference type="ARBA" id="ARBA00001966"/>
    </source>
</evidence>
<keyword evidence="8" id="KW-0479">Metal-binding</keyword>
<feature type="compositionally biased region" description="Low complexity" evidence="16">
    <location>
        <begin position="379"/>
        <end position="403"/>
    </location>
</feature>
<comment type="similarity">
    <text evidence="5">In the N-terminal section; belongs to the radical SAM superfamily. MoaA family.</text>
</comment>
<evidence type="ECO:0000256" key="3">
    <source>
        <dbReference type="ARBA" id="ARBA00005046"/>
    </source>
</evidence>
<evidence type="ECO:0000256" key="15">
    <source>
        <dbReference type="ARBA" id="ARBA00048697"/>
    </source>
</evidence>
<gene>
    <name evidence="18" type="ORF">Ocin01_16908</name>
</gene>
<dbReference type="CDD" id="cd01420">
    <property type="entry name" value="MoaC_PE"/>
    <property type="match status" value="1"/>
</dbReference>
<dbReference type="SMART" id="SM00729">
    <property type="entry name" value="Elp3"/>
    <property type="match status" value="1"/>
</dbReference>
<reference evidence="18 19" key="1">
    <citation type="journal article" date="2016" name="Genome Biol. Evol.">
        <title>Gene Family Evolution Reflects Adaptation to Soil Environmental Stressors in the Genome of the Collembolan Orchesella cincta.</title>
        <authorList>
            <person name="Faddeeva-Vakhrusheva A."/>
            <person name="Derks M.F."/>
            <person name="Anvar S.Y."/>
            <person name="Agamennone V."/>
            <person name="Suring W."/>
            <person name="Smit S."/>
            <person name="van Straalen N.M."/>
            <person name="Roelofs D."/>
        </authorList>
    </citation>
    <scope>NUCLEOTIDE SEQUENCE [LARGE SCALE GENOMIC DNA]</scope>
    <source>
        <tissue evidence="18">Mixed pool</tissue>
    </source>
</reference>
<keyword evidence="12" id="KW-0342">GTP-binding</keyword>
<dbReference type="GO" id="GO:0061799">
    <property type="term" value="F:cyclic pyranopterin monophosphate synthase activity"/>
    <property type="evidence" value="ECO:0007669"/>
    <property type="project" value="UniProtKB-EC"/>
</dbReference>
<dbReference type="EMBL" id="LJIJ01002381">
    <property type="protein sequence ID" value="ODM89772.1"/>
    <property type="molecule type" value="Genomic_DNA"/>
</dbReference>
<evidence type="ECO:0000256" key="5">
    <source>
        <dbReference type="ARBA" id="ARBA00009862"/>
    </source>
</evidence>
<sequence>MEDATASASPRLAPTVKETRNGSRLEEFRMKQDVLPFSAFLTDKHGRQHNYLRISVSERCNLRCTYCMPEEGVPLTPSSKLLSATEVVRVAKLFASQGVDKVRITGGEPLLRKDLPRIIEQLHEMNLKSIGITTNGILLPRLLPELISSGVTAINISLDTLIPQKFEKISRRPPSAWYKVWKGIKMAEKLDPQKYTLKLNCVVQGGINDDEICDFVALTKDQRIDIRFIEYMPFSGNKWDVAKMVSYQQMVDTIRKVYPDFQKLEDPWNHTAKAFRIPGHVGQVGFITSMSEHFCGGCNRLRITADGNLKVCLFGNAEVSLRDAMRDGASDEKLLSLIGDAVQRKHPKHAGMLNLAKMENRPMILIGGHHQLLRSFSTTKLDNNNNNNNPDSPSSTTTSSSLSHVDSRGKAQMVDVSEKKVTTREAVAEATVNLSHETFQAVADNKMKKGDVLTVAQIAGIMGAKHTSNLIPLCHPLPLHKVDVNLELNYERRCVIIRALAKTTAMTGVEMEALTAATVAALTIYDMCKAMGHSITITDIKLIKKSGGKSDYSLKQ</sequence>
<feature type="region of interest" description="Disordered" evidence="16">
    <location>
        <begin position="379"/>
        <end position="418"/>
    </location>
</feature>
<dbReference type="SUPFAM" id="SSF102114">
    <property type="entry name" value="Radical SAM enzymes"/>
    <property type="match status" value="1"/>
</dbReference>
<evidence type="ECO:0000256" key="1">
    <source>
        <dbReference type="ARBA" id="ARBA00001637"/>
    </source>
</evidence>
<dbReference type="InterPro" id="IPR007197">
    <property type="entry name" value="rSAM"/>
</dbReference>
<dbReference type="UniPathway" id="UPA00344"/>
<evidence type="ECO:0000256" key="4">
    <source>
        <dbReference type="ARBA" id="ARBA00008484"/>
    </source>
</evidence>
<evidence type="ECO:0000256" key="9">
    <source>
        <dbReference type="ARBA" id="ARBA00022741"/>
    </source>
</evidence>
<dbReference type="GO" id="GO:0051539">
    <property type="term" value="F:4 iron, 4 sulfur cluster binding"/>
    <property type="evidence" value="ECO:0007669"/>
    <property type="project" value="UniProtKB-KW"/>
</dbReference>
<dbReference type="SFLD" id="SFLDG01386">
    <property type="entry name" value="main_SPASM_domain-containing"/>
    <property type="match status" value="1"/>
</dbReference>
<keyword evidence="11" id="KW-0411">Iron-sulfur</keyword>
<comment type="catalytic activity">
    <reaction evidence="15">
        <text>GTP + AH2 + S-adenosyl-L-methionine = (8S)-3',8-cyclo-7,8-dihydroguanosine 5'-triphosphate + 5'-deoxyadenosine + L-methionine + A + H(+)</text>
        <dbReference type="Rhea" id="RHEA:49576"/>
        <dbReference type="ChEBI" id="CHEBI:13193"/>
        <dbReference type="ChEBI" id="CHEBI:15378"/>
        <dbReference type="ChEBI" id="CHEBI:17319"/>
        <dbReference type="ChEBI" id="CHEBI:17499"/>
        <dbReference type="ChEBI" id="CHEBI:37565"/>
        <dbReference type="ChEBI" id="CHEBI:57844"/>
        <dbReference type="ChEBI" id="CHEBI:59789"/>
        <dbReference type="ChEBI" id="CHEBI:131766"/>
        <dbReference type="EC" id="4.1.99.22"/>
    </reaction>
</comment>
<evidence type="ECO:0000256" key="12">
    <source>
        <dbReference type="ARBA" id="ARBA00023134"/>
    </source>
</evidence>
<dbReference type="SFLD" id="SFLDG01383">
    <property type="entry name" value="cyclic_pyranopterin_phosphate"/>
    <property type="match status" value="1"/>
</dbReference>
<feature type="domain" description="Radical SAM core" evidence="17">
    <location>
        <begin position="44"/>
        <end position="260"/>
    </location>
</feature>
<dbReference type="InterPro" id="IPR013483">
    <property type="entry name" value="MoaA"/>
</dbReference>
<dbReference type="Proteomes" id="UP000094527">
    <property type="component" value="Unassembled WGS sequence"/>
</dbReference>
<proteinExistence type="inferred from homology"/>
<dbReference type="PROSITE" id="PS01305">
    <property type="entry name" value="MOAA_NIFB_PQQE"/>
    <property type="match status" value="1"/>
</dbReference>
<dbReference type="InterPro" id="IPR023045">
    <property type="entry name" value="MoaC"/>
</dbReference>
<dbReference type="PANTHER" id="PTHR22960">
    <property type="entry name" value="MOLYBDOPTERIN COFACTOR SYNTHESIS PROTEIN A"/>
    <property type="match status" value="1"/>
</dbReference>
<dbReference type="GO" id="GO:0046872">
    <property type="term" value="F:metal ion binding"/>
    <property type="evidence" value="ECO:0007669"/>
    <property type="project" value="UniProtKB-KW"/>
</dbReference>
<dbReference type="InterPro" id="IPR040064">
    <property type="entry name" value="MoaA-like"/>
</dbReference>
<dbReference type="HAMAP" id="MF_01225_B">
    <property type="entry name" value="MoaA_B"/>
    <property type="match status" value="1"/>
</dbReference>
<dbReference type="Gene3D" id="3.30.70.640">
    <property type="entry name" value="Molybdopterin cofactor biosynthesis C (MoaC) domain"/>
    <property type="match status" value="1"/>
</dbReference>
<dbReference type="GO" id="GO:0061798">
    <property type="term" value="F:GTP 3',8'-cyclase activity"/>
    <property type="evidence" value="ECO:0007669"/>
    <property type="project" value="UniProtKB-EC"/>
</dbReference>
<dbReference type="InterPro" id="IPR050105">
    <property type="entry name" value="MoCo_biosynth_MoaA/MoaC"/>
</dbReference>
<dbReference type="InterPro" id="IPR036522">
    <property type="entry name" value="MoaC_sf"/>
</dbReference>
<dbReference type="OrthoDB" id="429626at2759"/>
<comment type="similarity">
    <text evidence="4">In the C-terminal section; belongs to the MoaC family.</text>
</comment>
<dbReference type="SFLD" id="SFLDS00029">
    <property type="entry name" value="Radical_SAM"/>
    <property type="match status" value="1"/>
</dbReference>
<keyword evidence="14" id="KW-0456">Lyase</keyword>
<comment type="catalytic activity">
    <reaction evidence="1">
        <text>(8S)-3',8-cyclo-7,8-dihydroguanosine 5'-triphosphate = cyclic pyranopterin phosphate + diphosphate</text>
        <dbReference type="Rhea" id="RHEA:49580"/>
        <dbReference type="ChEBI" id="CHEBI:33019"/>
        <dbReference type="ChEBI" id="CHEBI:59648"/>
        <dbReference type="ChEBI" id="CHEBI:131766"/>
        <dbReference type="EC" id="4.6.1.17"/>
    </reaction>
</comment>
<dbReference type="HAMAP" id="MF_01224_B">
    <property type="entry name" value="MoaC_B"/>
    <property type="match status" value="1"/>
</dbReference>